<reference evidence="4 5" key="1">
    <citation type="submission" date="2022-05" db="EMBL/GenBank/DDBJ databases">
        <title>Seasonal and diel survey of microbial diversity of the Tyrrhenian coast.</title>
        <authorList>
            <person name="Gattoni G."/>
            <person name="Corral P."/>
        </authorList>
    </citation>
    <scope>NUCLEOTIDE SEQUENCE [LARGE SCALE GENOMIC DNA]</scope>
    <source>
        <strain evidence="4 5">V10</strain>
    </source>
</reference>
<evidence type="ECO:0000256" key="1">
    <source>
        <dbReference type="ARBA" id="ARBA00010692"/>
    </source>
</evidence>
<keyword evidence="3" id="KW-0812">Transmembrane</keyword>
<protein>
    <recommendedName>
        <fullName evidence="2">Biotin transporter</fullName>
    </recommendedName>
</protein>
<evidence type="ECO:0000256" key="3">
    <source>
        <dbReference type="SAM" id="Phobius"/>
    </source>
</evidence>
<keyword evidence="2 3" id="KW-0472">Membrane</keyword>
<organism evidence="4 5">
    <name type="scientific">Roseinatronobacter domitianus</name>
    <dbReference type="NCBI Taxonomy" id="2940293"/>
    <lineage>
        <taxon>Bacteria</taxon>
        <taxon>Pseudomonadati</taxon>
        <taxon>Pseudomonadota</taxon>
        <taxon>Alphaproteobacteria</taxon>
        <taxon>Rhodobacterales</taxon>
        <taxon>Paracoccaceae</taxon>
        <taxon>Roseinatronobacter</taxon>
    </lineage>
</organism>
<keyword evidence="2" id="KW-0813">Transport</keyword>
<dbReference type="RefSeq" id="WP_249058295.1">
    <property type="nucleotide sequence ID" value="NZ_JALZWP010000008.1"/>
</dbReference>
<comment type="caution">
    <text evidence="4">The sequence shown here is derived from an EMBL/GenBank/DDBJ whole genome shotgun (WGS) entry which is preliminary data.</text>
</comment>
<feature type="transmembrane region" description="Helical" evidence="3">
    <location>
        <begin position="134"/>
        <end position="162"/>
    </location>
</feature>
<gene>
    <name evidence="4" type="ORF">M3N55_09495</name>
</gene>
<dbReference type="PANTHER" id="PTHR34295">
    <property type="entry name" value="BIOTIN TRANSPORTER BIOY"/>
    <property type="match status" value="1"/>
</dbReference>
<dbReference type="Pfam" id="PF02632">
    <property type="entry name" value="BioY"/>
    <property type="match status" value="1"/>
</dbReference>
<comment type="similarity">
    <text evidence="1 2">Belongs to the BioY family.</text>
</comment>
<feature type="transmembrane region" description="Helical" evidence="3">
    <location>
        <begin position="59"/>
        <end position="82"/>
    </location>
</feature>
<comment type="subcellular location">
    <subcellularLocation>
        <location evidence="2">Cell membrane</location>
        <topology evidence="2">Multi-pass membrane protein</topology>
    </subcellularLocation>
</comment>
<evidence type="ECO:0000313" key="5">
    <source>
        <dbReference type="Proteomes" id="UP001202550"/>
    </source>
</evidence>
<keyword evidence="2" id="KW-1003">Cell membrane</keyword>
<feature type="transmembrane region" description="Helical" evidence="3">
    <location>
        <begin position="25"/>
        <end position="47"/>
    </location>
</feature>
<accession>A0ABT0M2P4</accession>
<proteinExistence type="inferred from homology"/>
<keyword evidence="5" id="KW-1185">Reference proteome</keyword>
<dbReference type="EMBL" id="JALZWP010000008">
    <property type="protein sequence ID" value="MCL1628963.1"/>
    <property type="molecule type" value="Genomic_DNA"/>
</dbReference>
<dbReference type="PIRSF" id="PIRSF016661">
    <property type="entry name" value="BioY"/>
    <property type="match status" value="1"/>
</dbReference>
<dbReference type="Proteomes" id="UP001202550">
    <property type="component" value="Unassembled WGS sequence"/>
</dbReference>
<evidence type="ECO:0000313" key="4">
    <source>
        <dbReference type="EMBL" id="MCL1628963.1"/>
    </source>
</evidence>
<name>A0ABT0M2P4_9RHOB</name>
<dbReference type="Gene3D" id="1.10.1760.20">
    <property type="match status" value="1"/>
</dbReference>
<dbReference type="PANTHER" id="PTHR34295:SF1">
    <property type="entry name" value="BIOTIN TRANSPORTER BIOY"/>
    <property type="match status" value="1"/>
</dbReference>
<feature type="transmembrane region" description="Helical" evidence="3">
    <location>
        <begin position="102"/>
        <end position="122"/>
    </location>
</feature>
<keyword evidence="3" id="KW-1133">Transmembrane helix</keyword>
<dbReference type="InterPro" id="IPR003784">
    <property type="entry name" value="BioY"/>
</dbReference>
<evidence type="ECO:0000256" key="2">
    <source>
        <dbReference type="PIRNR" id="PIRNR016661"/>
    </source>
</evidence>
<sequence length="193" mass="19713">MPIPYSRSPALIGALPTPQDQRLRLLRSALLVLAGTMFIALSARIQVPMWPVPMTMQTFAVLLVGMAFGARLAGATLLVYLAQGAMGLPVFAGGGGVLVLSGPTAGYLVGFLGAAVLVGWLADRGWTAGYVRSFCAACLGGALIHAVGVAWLSAFIGVSGALAAGVAPFLAGDLLKSVLVALLLPNAWALLNK</sequence>